<name>A0ABN6XZ52_9MICO</name>
<evidence type="ECO:0008006" key="3">
    <source>
        <dbReference type="Google" id="ProtNLM"/>
    </source>
</evidence>
<dbReference type="Proteomes" id="UP001321486">
    <property type="component" value="Chromosome"/>
</dbReference>
<evidence type="ECO:0000313" key="2">
    <source>
        <dbReference type="Proteomes" id="UP001321486"/>
    </source>
</evidence>
<sequence length="66" mass="7388">MTTTWEYQILKQKLTMKGFDYPAIEQQLNDLGKDGWEAFDTVTPSFGNGQSIDIGVLLKRPRPAGA</sequence>
<dbReference type="RefSeq" id="WP_286343352.1">
    <property type="nucleotide sequence ID" value="NZ_AP027732.1"/>
</dbReference>
<organism evidence="1 2">
    <name type="scientific">Frondihabitans sucicola</name>
    <dbReference type="NCBI Taxonomy" id="1268041"/>
    <lineage>
        <taxon>Bacteria</taxon>
        <taxon>Bacillati</taxon>
        <taxon>Actinomycetota</taxon>
        <taxon>Actinomycetes</taxon>
        <taxon>Micrococcales</taxon>
        <taxon>Microbacteriaceae</taxon>
        <taxon>Frondihabitans</taxon>
    </lineage>
</organism>
<dbReference type="InterPro" id="IPR025234">
    <property type="entry name" value="YjzH-like"/>
</dbReference>
<reference evidence="2" key="1">
    <citation type="journal article" date="2019" name="Int. J. Syst. Evol. Microbiol.">
        <title>The Global Catalogue of Microorganisms (GCM) 10K type strain sequencing project: providing services to taxonomists for standard genome sequencing and annotation.</title>
        <authorList>
            <consortium name="The Broad Institute Genomics Platform"/>
            <consortium name="The Broad Institute Genome Sequencing Center for Infectious Disease"/>
            <person name="Wu L."/>
            <person name="Ma J."/>
        </authorList>
    </citation>
    <scope>NUCLEOTIDE SEQUENCE [LARGE SCALE GENOMIC DNA]</scope>
    <source>
        <strain evidence="2">NBRC 108728</strain>
    </source>
</reference>
<protein>
    <recommendedName>
        <fullName evidence="3">DUF4177 domain-containing protein</fullName>
    </recommendedName>
</protein>
<keyword evidence="2" id="KW-1185">Reference proteome</keyword>
<gene>
    <name evidence="1" type="ORF">GCM10025867_25400</name>
</gene>
<evidence type="ECO:0000313" key="1">
    <source>
        <dbReference type="EMBL" id="BDZ50299.1"/>
    </source>
</evidence>
<dbReference type="Pfam" id="PF13783">
    <property type="entry name" value="DUF4177"/>
    <property type="match status" value="1"/>
</dbReference>
<accession>A0ABN6XZ52</accession>
<dbReference type="EMBL" id="AP027732">
    <property type="protein sequence ID" value="BDZ50299.1"/>
    <property type="molecule type" value="Genomic_DNA"/>
</dbReference>
<proteinExistence type="predicted"/>